<protein>
    <submittedName>
        <fullName evidence="1">T4-like virus tail tube protein gp19</fullName>
    </submittedName>
</protein>
<reference evidence="1 2" key="1">
    <citation type="submission" date="2015-06" db="EMBL/GenBank/DDBJ databases">
        <title>Draft genome assembly of filamentous brackish cyanobacterium Limnoraphis robusta strain CS-951.</title>
        <authorList>
            <person name="Willis A."/>
            <person name="Parks M."/>
            <person name="Burford M.A."/>
        </authorList>
    </citation>
    <scope>NUCLEOTIDE SEQUENCE [LARGE SCALE GENOMIC DNA]</scope>
    <source>
        <strain evidence="1 2">CS-951</strain>
    </source>
</reference>
<dbReference type="Pfam" id="PF06841">
    <property type="entry name" value="Phage_T4_gp19"/>
    <property type="match status" value="1"/>
</dbReference>
<organism evidence="1 2">
    <name type="scientific">Limnoraphis robusta CS-951</name>
    <dbReference type="NCBI Taxonomy" id="1637645"/>
    <lineage>
        <taxon>Bacteria</taxon>
        <taxon>Bacillati</taxon>
        <taxon>Cyanobacteriota</taxon>
        <taxon>Cyanophyceae</taxon>
        <taxon>Oscillatoriophycideae</taxon>
        <taxon>Oscillatoriales</taxon>
        <taxon>Sirenicapillariaceae</taxon>
        <taxon>Limnoraphis</taxon>
    </lineage>
</organism>
<dbReference type="PATRIC" id="fig|1637645.4.peg.4538"/>
<evidence type="ECO:0000313" key="2">
    <source>
        <dbReference type="Proteomes" id="UP000033607"/>
    </source>
</evidence>
<dbReference type="OrthoDB" id="453972at2"/>
<comment type="caution">
    <text evidence="1">The sequence shown here is derived from an EMBL/GenBank/DDBJ whole genome shotgun (WGS) entry which is preliminary data.</text>
</comment>
<dbReference type="RefSeq" id="WP_046276650.1">
    <property type="nucleotide sequence ID" value="NZ_LATL02000229.1"/>
</dbReference>
<gene>
    <name evidence="1" type="ORF">WN50_01095</name>
</gene>
<dbReference type="EMBL" id="LATL02000229">
    <property type="protein sequence ID" value="KKD39847.1"/>
    <property type="molecule type" value="Genomic_DNA"/>
</dbReference>
<dbReference type="InterPro" id="IPR010667">
    <property type="entry name" value="Phage_T4_Gp19"/>
</dbReference>
<evidence type="ECO:0000313" key="1">
    <source>
        <dbReference type="EMBL" id="KKD39847.1"/>
    </source>
</evidence>
<dbReference type="InterPro" id="IPR011747">
    <property type="entry name" value="CHP02241"/>
</dbReference>
<sequence>MADNVEFLTNSKFYFEIDGITDLLIKKVSGPEITIEVAGGDAPIGCTKGGKSQTQAVIGGVKYSSAITLTFVAGNEAAQKKLEDWYIKCHAEAYSGGKTEARKNRKTGSLTIYDGDGEEMRFDFTDLFPGTLKQASGVLGVDQSGQNAEDTLELKFTKIVRKK</sequence>
<dbReference type="GO" id="GO:0005198">
    <property type="term" value="F:structural molecule activity"/>
    <property type="evidence" value="ECO:0007669"/>
    <property type="project" value="InterPro"/>
</dbReference>
<dbReference type="PANTHER" id="PTHR38009">
    <property type="entry name" value="CONSERVED HYPOTHETICAL PHAGE TAIL PROTEIN"/>
    <property type="match status" value="1"/>
</dbReference>
<dbReference type="PANTHER" id="PTHR38009:SF1">
    <property type="entry name" value="CONSERVED HYPOTHETICAL PHAGE TAIL PROTEIN"/>
    <property type="match status" value="1"/>
</dbReference>
<dbReference type="AlphaFoldDB" id="A0A0F5YMF5"/>
<accession>A0A0F5YMF5</accession>
<dbReference type="Proteomes" id="UP000033607">
    <property type="component" value="Unassembled WGS sequence"/>
</dbReference>
<name>A0A0F5YMF5_9CYAN</name>
<proteinExistence type="predicted"/>